<proteinExistence type="predicted"/>
<protein>
    <recommendedName>
        <fullName evidence="7">HTH araC/xylS-type domain-containing protein</fullName>
    </recommendedName>
</protein>
<evidence type="ECO:0000256" key="6">
    <source>
        <dbReference type="SAM" id="SignalP"/>
    </source>
</evidence>
<evidence type="ECO:0000313" key="8">
    <source>
        <dbReference type="EMBL" id="GAA4139508.1"/>
    </source>
</evidence>
<evidence type="ECO:0000259" key="7">
    <source>
        <dbReference type="PROSITE" id="PS01124"/>
    </source>
</evidence>
<dbReference type="SUPFAM" id="SSF48452">
    <property type="entry name" value="TPR-like"/>
    <property type="match status" value="2"/>
</dbReference>
<evidence type="ECO:0000256" key="2">
    <source>
        <dbReference type="ARBA" id="ARBA00023125"/>
    </source>
</evidence>
<name>A0ABP7YQ15_9SPHI</name>
<dbReference type="Proteomes" id="UP001500101">
    <property type="component" value="Unassembled WGS sequence"/>
</dbReference>
<dbReference type="RefSeq" id="WP_344674340.1">
    <property type="nucleotide sequence ID" value="NZ_BAAAZI010000007.1"/>
</dbReference>
<evidence type="ECO:0000256" key="5">
    <source>
        <dbReference type="SAM" id="Phobius"/>
    </source>
</evidence>
<feature type="domain" description="HTH araC/xylS-type" evidence="7">
    <location>
        <begin position="470"/>
        <end position="574"/>
    </location>
</feature>
<dbReference type="EMBL" id="BAAAZI010000007">
    <property type="protein sequence ID" value="GAA4139508.1"/>
    <property type="molecule type" value="Genomic_DNA"/>
</dbReference>
<feature type="signal peptide" evidence="6">
    <location>
        <begin position="1"/>
        <end position="20"/>
    </location>
</feature>
<dbReference type="Gene3D" id="1.25.40.10">
    <property type="entry name" value="Tetratricopeptide repeat domain"/>
    <property type="match status" value="2"/>
</dbReference>
<dbReference type="PROSITE" id="PS01124">
    <property type="entry name" value="HTH_ARAC_FAMILY_2"/>
    <property type="match status" value="1"/>
</dbReference>
<gene>
    <name evidence="8" type="ORF">GCM10022216_17710</name>
</gene>
<keyword evidence="6" id="KW-0732">Signal</keyword>
<organism evidence="8 9">
    <name type="scientific">Sphingobacterium kyonggiense</name>
    <dbReference type="NCBI Taxonomy" id="714075"/>
    <lineage>
        <taxon>Bacteria</taxon>
        <taxon>Pseudomonadati</taxon>
        <taxon>Bacteroidota</taxon>
        <taxon>Sphingobacteriia</taxon>
        <taxon>Sphingobacteriales</taxon>
        <taxon>Sphingobacteriaceae</taxon>
        <taxon>Sphingobacterium</taxon>
    </lineage>
</organism>
<feature type="chain" id="PRO_5047164229" description="HTH araC/xylS-type domain-containing protein" evidence="6">
    <location>
        <begin position="21"/>
        <end position="580"/>
    </location>
</feature>
<feature type="compositionally biased region" description="Basic and acidic residues" evidence="4">
    <location>
        <begin position="434"/>
        <end position="446"/>
    </location>
</feature>
<keyword evidence="5" id="KW-0472">Membrane</keyword>
<evidence type="ECO:0000256" key="1">
    <source>
        <dbReference type="ARBA" id="ARBA00023015"/>
    </source>
</evidence>
<dbReference type="SUPFAM" id="SSF46689">
    <property type="entry name" value="Homeodomain-like"/>
    <property type="match status" value="1"/>
</dbReference>
<accession>A0ABP7YQ15</accession>
<evidence type="ECO:0000313" key="9">
    <source>
        <dbReference type="Proteomes" id="UP001500101"/>
    </source>
</evidence>
<dbReference type="Gene3D" id="1.10.10.60">
    <property type="entry name" value="Homeodomain-like"/>
    <property type="match status" value="2"/>
</dbReference>
<feature type="region of interest" description="Disordered" evidence="4">
    <location>
        <begin position="434"/>
        <end position="462"/>
    </location>
</feature>
<keyword evidence="3" id="KW-0804">Transcription</keyword>
<dbReference type="PANTHER" id="PTHR43280">
    <property type="entry name" value="ARAC-FAMILY TRANSCRIPTIONAL REGULATOR"/>
    <property type="match status" value="1"/>
</dbReference>
<evidence type="ECO:0000256" key="4">
    <source>
        <dbReference type="SAM" id="MobiDB-lite"/>
    </source>
</evidence>
<reference evidence="9" key="1">
    <citation type="journal article" date="2019" name="Int. J. Syst. Evol. Microbiol.">
        <title>The Global Catalogue of Microorganisms (GCM) 10K type strain sequencing project: providing services to taxonomists for standard genome sequencing and annotation.</title>
        <authorList>
            <consortium name="The Broad Institute Genomics Platform"/>
            <consortium name="The Broad Institute Genome Sequencing Center for Infectious Disease"/>
            <person name="Wu L."/>
            <person name="Ma J."/>
        </authorList>
    </citation>
    <scope>NUCLEOTIDE SEQUENCE [LARGE SCALE GENOMIC DNA]</scope>
    <source>
        <strain evidence="9">JCM 16704</strain>
    </source>
</reference>
<sequence length="580" mass="67258">MNYLLRLLTILFLTNLSASANVITLQSTQDSLAKYSIPELIGKAEVTKDSVYLNYLEKKDLSTEELANVLYMHGNILINEGIMDRSRQYFERLDSVAKILKDPFYQFVSKLSIGEVYYRQKNYPASKESFESAHPFVAQFPEGIQRALAKAEYVYFYYLNGQFERYSKELEGIKKELIDLGEQGKVGDEDLDYLEMSKATVSVYLTKAYLMNEDFSKAEEELKYSDKILKERFHNKITTTAVQQKLTKGEFYFFKKDFKMAIPYFQEVNKLGDSENFGDFQYVARVMASIAYFQLADYKQSLSFSEAAMNHPIPIADYIDYEVEAMRYAYLASKELGLSDKAMQYSQKFLEQDEALKDTKRSNFINSILNNMEVSQLENDLIAKTKSNYVLRYSLIGLAILIVILVLFTVYQIRENKHNKEKIREFMHNLEESDKAEKAKQEERRISKANAEINSDTPAQPDDKTVKILDKLEEFESSDLYTDSKMSLSYLASYLGTNTITLSKIINTYKEMNFNDYINGLRIRFIIEKIKNEPKFEQYKISYLAEVSGFSSHSIFSKAFKKSTGVTPSQFLDFLKEDTR</sequence>
<keyword evidence="5" id="KW-1133">Transmembrane helix</keyword>
<evidence type="ECO:0000256" key="3">
    <source>
        <dbReference type="ARBA" id="ARBA00023163"/>
    </source>
</evidence>
<comment type="caution">
    <text evidence="8">The sequence shown here is derived from an EMBL/GenBank/DDBJ whole genome shotgun (WGS) entry which is preliminary data.</text>
</comment>
<dbReference type="Pfam" id="PF12833">
    <property type="entry name" value="HTH_18"/>
    <property type="match status" value="1"/>
</dbReference>
<feature type="transmembrane region" description="Helical" evidence="5">
    <location>
        <begin position="390"/>
        <end position="411"/>
    </location>
</feature>
<dbReference type="InterPro" id="IPR018060">
    <property type="entry name" value="HTH_AraC"/>
</dbReference>
<keyword evidence="5" id="KW-0812">Transmembrane</keyword>
<dbReference type="InterPro" id="IPR011990">
    <property type="entry name" value="TPR-like_helical_dom_sf"/>
</dbReference>
<keyword evidence="1" id="KW-0805">Transcription regulation</keyword>
<dbReference type="PANTHER" id="PTHR43280:SF2">
    <property type="entry name" value="HTH-TYPE TRANSCRIPTIONAL REGULATOR EXSA"/>
    <property type="match status" value="1"/>
</dbReference>
<dbReference type="InterPro" id="IPR009057">
    <property type="entry name" value="Homeodomain-like_sf"/>
</dbReference>
<dbReference type="SMART" id="SM00342">
    <property type="entry name" value="HTH_ARAC"/>
    <property type="match status" value="1"/>
</dbReference>
<keyword evidence="2" id="KW-0238">DNA-binding</keyword>
<keyword evidence="9" id="KW-1185">Reference proteome</keyword>